<proteinExistence type="predicted"/>
<feature type="compositionally biased region" description="Acidic residues" evidence="1">
    <location>
        <begin position="125"/>
        <end position="138"/>
    </location>
</feature>
<accession>X6MPB0</accession>
<comment type="caution">
    <text evidence="2">The sequence shown here is derived from an EMBL/GenBank/DDBJ whole genome shotgun (WGS) entry which is preliminary data.</text>
</comment>
<protein>
    <submittedName>
        <fullName evidence="2">Uncharacterized protein</fullName>
    </submittedName>
</protein>
<evidence type="ECO:0000256" key="1">
    <source>
        <dbReference type="SAM" id="MobiDB-lite"/>
    </source>
</evidence>
<evidence type="ECO:0000313" key="3">
    <source>
        <dbReference type="Proteomes" id="UP000023152"/>
    </source>
</evidence>
<gene>
    <name evidence="2" type="ORF">RFI_21665</name>
</gene>
<dbReference type="EMBL" id="ASPP01018871">
    <property type="protein sequence ID" value="ETO15699.1"/>
    <property type="molecule type" value="Genomic_DNA"/>
</dbReference>
<feature type="non-terminal residue" evidence="2">
    <location>
        <position position="212"/>
    </location>
</feature>
<dbReference type="Proteomes" id="UP000023152">
    <property type="component" value="Unassembled WGS sequence"/>
</dbReference>
<sequence length="212" mass="24223">MTGTEFVGNKFKRKSFCFYFLFCKGLYFQSVDTIQTSAAIKERRGAALVSEPLFECRICGFGRSRNSLDNWVSRSTIAQMSRIFKISLLQKKKKKKMITSLTNPYLISPNKELVPLHEVETRGDDENDNTNNNDDDDNNNNNNNEGENSLMKENNSDKNRKKIRIEDYFDDVHISLENVIAAGKGWLVLNKPPCLTLTTPSQQCAHSLKDEL</sequence>
<keyword evidence="3" id="KW-1185">Reference proteome</keyword>
<name>X6MPB0_RETFI</name>
<dbReference type="AlphaFoldDB" id="X6MPB0"/>
<organism evidence="2 3">
    <name type="scientific">Reticulomyxa filosa</name>
    <dbReference type="NCBI Taxonomy" id="46433"/>
    <lineage>
        <taxon>Eukaryota</taxon>
        <taxon>Sar</taxon>
        <taxon>Rhizaria</taxon>
        <taxon>Retaria</taxon>
        <taxon>Foraminifera</taxon>
        <taxon>Monothalamids</taxon>
        <taxon>Reticulomyxidae</taxon>
        <taxon>Reticulomyxa</taxon>
    </lineage>
</organism>
<reference evidence="2 3" key="1">
    <citation type="journal article" date="2013" name="Curr. Biol.">
        <title>The Genome of the Foraminiferan Reticulomyxa filosa.</title>
        <authorList>
            <person name="Glockner G."/>
            <person name="Hulsmann N."/>
            <person name="Schleicher M."/>
            <person name="Noegel A.A."/>
            <person name="Eichinger L."/>
            <person name="Gallinger C."/>
            <person name="Pawlowski J."/>
            <person name="Sierra R."/>
            <person name="Euteneuer U."/>
            <person name="Pillet L."/>
            <person name="Moustafa A."/>
            <person name="Platzer M."/>
            <person name="Groth M."/>
            <person name="Szafranski K."/>
            <person name="Schliwa M."/>
        </authorList>
    </citation>
    <scope>NUCLEOTIDE SEQUENCE [LARGE SCALE GENOMIC DNA]</scope>
</reference>
<feature type="compositionally biased region" description="Low complexity" evidence="1">
    <location>
        <begin position="139"/>
        <end position="148"/>
    </location>
</feature>
<evidence type="ECO:0000313" key="2">
    <source>
        <dbReference type="EMBL" id="ETO15699.1"/>
    </source>
</evidence>
<feature type="region of interest" description="Disordered" evidence="1">
    <location>
        <begin position="121"/>
        <end position="157"/>
    </location>
</feature>